<dbReference type="PANTHER" id="PTHR46889:SF4">
    <property type="entry name" value="TRANSPOSASE INSO FOR INSERTION SEQUENCE ELEMENT IS911B-RELATED"/>
    <property type="match status" value="1"/>
</dbReference>
<sequence>MIKGKLTFYCRMLHVSRQAFYKYLQRKDRPWKYQKLADAMRDILKEDECNDTYGRSRMRDALLQKKPKDIDIPSERTVYRVMEEIGISHRPKRKPNGITKADKAARKSDDLLKRDFRSTEPLTKCVTDITEIKASDGRLYVSAMFDCFDLAVLGLAMATNMKAPLCARTLRNAHKAYPEIKVRSAIAIAEYSTPVIATVEPSRTAI</sequence>
<keyword evidence="2" id="KW-1185">Reference proteome</keyword>
<name>C4GCU5_9FIRM</name>
<evidence type="ECO:0000313" key="1">
    <source>
        <dbReference type="EMBL" id="EEP27795.1"/>
    </source>
</evidence>
<organism evidence="1 2">
    <name type="scientific">Shuttleworthella satelles DSM 14600</name>
    <dbReference type="NCBI Taxonomy" id="626523"/>
    <lineage>
        <taxon>Bacteria</taxon>
        <taxon>Bacillati</taxon>
        <taxon>Bacillota</taxon>
        <taxon>Clostridia</taxon>
        <taxon>Lachnospirales</taxon>
        <taxon>Lachnospiraceae</taxon>
        <taxon>Shuttleworthella</taxon>
    </lineage>
</organism>
<dbReference type="eggNOG" id="COG2801">
    <property type="taxonomic scope" value="Bacteria"/>
</dbReference>
<accession>C4GCU5</accession>
<protein>
    <recommendedName>
        <fullName evidence="3">HTH-like domain-containing protein</fullName>
    </recommendedName>
</protein>
<dbReference type="InterPro" id="IPR012337">
    <property type="entry name" value="RNaseH-like_sf"/>
</dbReference>
<dbReference type="EMBL" id="ACIP02000004">
    <property type="protein sequence ID" value="EEP27795.1"/>
    <property type="molecule type" value="Genomic_DNA"/>
</dbReference>
<dbReference type="Proteomes" id="UP000003494">
    <property type="component" value="Unassembled WGS sequence"/>
</dbReference>
<dbReference type="STRING" id="626523.GCWU000342_01789"/>
<evidence type="ECO:0000313" key="2">
    <source>
        <dbReference type="Proteomes" id="UP000003494"/>
    </source>
</evidence>
<dbReference type="AlphaFoldDB" id="C4GCU5"/>
<dbReference type="PANTHER" id="PTHR46889">
    <property type="entry name" value="TRANSPOSASE INSF FOR INSERTION SEQUENCE IS3B-RELATED"/>
    <property type="match status" value="1"/>
</dbReference>
<reference evidence="1" key="1">
    <citation type="submission" date="2009-04" db="EMBL/GenBank/DDBJ databases">
        <authorList>
            <person name="Weinstock G."/>
            <person name="Sodergren E."/>
            <person name="Clifton S."/>
            <person name="Fulton L."/>
            <person name="Fulton B."/>
            <person name="Courtney L."/>
            <person name="Fronick C."/>
            <person name="Harrison M."/>
            <person name="Strong C."/>
            <person name="Farmer C."/>
            <person name="Delahaunty K."/>
            <person name="Markovic C."/>
            <person name="Hall O."/>
            <person name="Minx P."/>
            <person name="Tomlinson C."/>
            <person name="Mitreva M."/>
            <person name="Nelson J."/>
            <person name="Hou S."/>
            <person name="Wollam A."/>
            <person name="Pepin K.H."/>
            <person name="Johnson M."/>
            <person name="Bhonagiri V."/>
            <person name="Nash W.E."/>
            <person name="Warren W."/>
            <person name="Chinwalla A."/>
            <person name="Mardis E.R."/>
            <person name="Wilson R.K."/>
        </authorList>
    </citation>
    <scope>NUCLEOTIDE SEQUENCE [LARGE SCALE GENOMIC DNA]</scope>
    <source>
        <strain evidence="1">DSM 14600</strain>
    </source>
</reference>
<dbReference type="InterPro" id="IPR050900">
    <property type="entry name" value="Transposase_IS3/IS150/IS904"/>
</dbReference>
<dbReference type="SUPFAM" id="SSF53098">
    <property type="entry name" value="Ribonuclease H-like"/>
    <property type="match status" value="1"/>
</dbReference>
<comment type="caution">
    <text evidence="1">The sequence shown here is derived from an EMBL/GenBank/DDBJ whole genome shotgun (WGS) entry which is preliminary data.</text>
</comment>
<evidence type="ECO:0008006" key="3">
    <source>
        <dbReference type="Google" id="ProtNLM"/>
    </source>
</evidence>
<gene>
    <name evidence="1" type="ORF">GCWU000342_01789</name>
</gene>
<proteinExistence type="predicted"/>
<dbReference type="HOGENOM" id="CLU_027402_9_0_9"/>